<evidence type="ECO:0000256" key="13">
    <source>
        <dbReference type="PROSITE-ProRule" id="PRU10141"/>
    </source>
</evidence>
<dbReference type="FunFam" id="3.30.200.20:FF:000042">
    <property type="entry name" value="Aurora kinase A"/>
    <property type="match status" value="1"/>
</dbReference>
<dbReference type="InterPro" id="IPR017441">
    <property type="entry name" value="Protein_kinase_ATP_BS"/>
</dbReference>
<dbReference type="EMBL" id="JARKIF010000003">
    <property type="protein sequence ID" value="KAJ7644449.1"/>
    <property type="molecule type" value="Genomic_DNA"/>
</dbReference>
<dbReference type="GO" id="GO:0032133">
    <property type="term" value="C:chromosome passenger complex"/>
    <property type="evidence" value="ECO:0007669"/>
    <property type="project" value="UniProtKB-ARBA"/>
</dbReference>
<feature type="cross-link" description="Glycyl lysine isopeptide (Lys-Gly) (interchain with G-Cter in SUMO2)" evidence="12">
    <location>
        <position position="277"/>
    </location>
</feature>
<evidence type="ECO:0000256" key="9">
    <source>
        <dbReference type="ARBA" id="ARBA00048679"/>
    </source>
</evidence>
<feature type="region of interest" description="Disordered" evidence="16">
    <location>
        <begin position="78"/>
        <end position="102"/>
    </location>
</feature>
<dbReference type="GO" id="GO:0000776">
    <property type="term" value="C:kinetochore"/>
    <property type="evidence" value="ECO:0007669"/>
    <property type="project" value="UniProtKB-ARBA"/>
</dbReference>
<evidence type="ECO:0000256" key="10">
    <source>
        <dbReference type="PIRSR" id="PIRSR630616-1"/>
    </source>
</evidence>
<evidence type="ECO:0000256" key="7">
    <source>
        <dbReference type="ARBA" id="ARBA00022840"/>
    </source>
</evidence>
<dbReference type="EC" id="2.7.11.1" evidence="1 15"/>
<accession>A0AAD7FXF1</accession>
<gene>
    <name evidence="18" type="ORF">FB45DRAFT_987912</name>
</gene>
<feature type="binding site" evidence="11">
    <location>
        <position position="161"/>
    </location>
    <ligand>
        <name>ATP</name>
        <dbReference type="ChEBI" id="CHEBI:30616"/>
    </ligand>
</feature>
<dbReference type="SUPFAM" id="SSF56112">
    <property type="entry name" value="Protein kinase-like (PK-like)"/>
    <property type="match status" value="1"/>
</dbReference>
<evidence type="ECO:0000256" key="8">
    <source>
        <dbReference type="ARBA" id="ARBA00047899"/>
    </source>
</evidence>
<feature type="binding site" evidence="11">
    <location>
        <position position="293"/>
    </location>
    <ligand>
        <name>ATP</name>
        <dbReference type="ChEBI" id="CHEBI:30616"/>
    </ligand>
</feature>
<dbReference type="CDD" id="cd14007">
    <property type="entry name" value="STKc_Aurora"/>
    <property type="match status" value="1"/>
</dbReference>
<evidence type="ECO:0000256" key="3">
    <source>
        <dbReference type="ARBA" id="ARBA00022527"/>
    </source>
</evidence>
<keyword evidence="5 11" id="KW-0547">Nucleotide-binding</keyword>
<proteinExistence type="inferred from homology"/>
<dbReference type="PANTHER" id="PTHR24350">
    <property type="entry name" value="SERINE/THREONINE-PROTEIN KINASE IAL-RELATED"/>
    <property type="match status" value="1"/>
</dbReference>
<keyword evidence="6 15" id="KW-0418">Kinase</keyword>
<comment type="caution">
    <text evidence="18">The sequence shown here is derived from an EMBL/GenBank/DDBJ whole genome shotgun (WGS) entry which is preliminary data.</text>
</comment>
<organism evidence="18 19">
    <name type="scientific">Roridomyces roridus</name>
    <dbReference type="NCBI Taxonomy" id="1738132"/>
    <lineage>
        <taxon>Eukaryota</taxon>
        <taxon>Fungi</taxon>
        <taxon>Dikarya</taxon>
        <taxon>Basidiomycota</taxon>
        <taxon>Agaricomycotina</taxon>
        <taxon>Agaricomycetes</taxon>
        <taxon>Agaricomycetidae</taxon>
        <taxon>Agaricales</taxon>
        <taxon>Marasmiineae</taxon>
        <taxon>Mycenaceae</taxon>
        <taxon>Roridomyces</taxon>
    </lineage>
</organism>
<dbReference type="GO" id="GO:0004674">
    <property type="term" value="F:protein serine/threonine kinase activity"/>
    <property type="evidence" value="ECO:0007669"/>
    <property type="project" value="UniProtKB-KW"/>
</dbReference>
<dbReference type="GO" id="GO:0032465">
    <property type="term" value="P:regulation of cytokinesis"/>
    <property type="evidence" value="ECO:0007669"/>
    <property type="project" value="UniProtKB-ARBA"/>
</dbReference>
<comment type="similarity">
    <text evidence="15">Belongs to the protein kinase superfamily. Ser/Thr protein kinase family. Aurora subfamily.</text>
</comment>
<dbReference type="GO" id="GO:0051233">
    <property type="term" value="C:spindle midzone"/>
    <property type="evidence" value="ECO:0007669"/>
    <property type="project" value="UniProtKB-ARBA"/>
</dbReference>
<evidence type="ECO:0000313" key="18">
    <source>
        <dbReference type="EMBL" id="KAJ7644449.1"/>
    </source>
</evidence>
<dbReference type="PROSITE" id="PS00107">
    <property type="entry name" value="PROTEIN_KINASE_ATP"/>
    <property type="match status" value="1"/>
</dbReference>
<evidence type="ECO:0000256" key="15">
    <source>
        <dbReference type="RuleBase" id="RU367134"/>
    </source>
</evidence>
<feature type="domain" description="Protein kinase" evidence="17">
    <location>
        <begin position="151"/>
        <end position="403"/>
    </location>
</feature>
<keyword evidence="4 15" id="KW-0808">Transferase</keyword>
<evidence type="ECO:0000256" key="11">
    <source>
        <dbReference type="PIRSR" id="PIRSR630616-2"/>
    </source>
</evidence>
<dbReference type="InterPro" id="IPR000719">
    <property type="entry name" value="Prot_kinase_dom"/>
</dbReference>
<dbReference type="SMART" id="SM00220">
    <property type="entry name" value="S_TKc"/>
    <property type="match status" value="1"/>
</dbReference>
<feature type="binding site" evidence="11 13">
    <location>
        <position position="181"/>
    </location>
    <ligand>
        <name>ATP</name>
        <dbReference type="ChEBI" id="CHEBI:30616"/>
    </ligand>
</feature>
<dbReference type="GO" id="GO:0044779">
    <property type="term" value="P:meiotic spindle checkpoint signaling"/>
    <property type="evidence" value="ECO:0007669"/>
    <property type="project" value="UniProtKB-ARBA"/>
</dbReference>
<feature type="binding site" evidence="11">
    <location>
        <begin position="230"/>
        <end position="232"/>
    </location>
    <ligand>
        <name>ATP</name>
        <dbReference type="ChEBI" id="CHEBI:30616"/>
    </ligand>
</feature>
<dbReference type="Proteomes" id="UP001221142">
    <property type="component" value="Unassembled WGS sequence"/>
</dbReference>
<protein>
    <recommendedName>
        <fullName evidence="2 15">Aurora kinase</fullName>
        <ecNumber evidence="1 15">2.7.11.1</ecNumber>
    </recommendedName>
</protein>
<evidence type="ECO:0000313" key="19">
    <source>
        <dbReference type="Proteomes" id="UP001221142"/>
    </source>
</evidence>
<comment type="catalytic activity">
    <reaction evidence="8 15">
        <text>L-threonyl-[protein] + ATP = O-phospho-L-threonyl-[protein] + ADP + H(+)</text>
        <dbReference type="Rhea" id="RHEA:46608"/>
        <dbReference type="Rhea" id="RHEA-COMP:11060"/>
        <dbReference type="Rhea" id="RHEA-COMP:11605"/>
        <dbReference type="ChEBI" id="CHEBI:15378"/>
        <dbReference type="ChEBI" id="CHEBI:30013"/>
        <dbReference type="ChEBI" id="CHEBI:30616"/>
        <dbReference type="ChEBI" id="CHEBI:61977"/>
        <dbReference type="ChEBI" id="CHEBI:456216"/>
        <dbReference type="EC" id="2.7.11.1"/>
    </reaction>
</comment>
<dbReference type="FunFam" id="1.10.510.10:FF:000235">
    <property type="entry name" value="Serine/threonine-protein kinase ark1"/>
    <property type="match status" value="1"/>
</dbReference>
<dbReference type="PROSITE" id="PS50011">
    <property type="entry name" value="PROTEIN_KINASE_DOM"/>
    <property type="match status" value="1"/>
</dbReference>
<dbReference type="GO" id="GO:0090266">
    <property type="term" value="P:regulation of mitotic cell cycle spindle assembly checkpoint"/>
    <property type="evidence" value="ECO:0007669"/>
    <property type="project" value="UniProtKB-ARBA"/>
</dbReference>
<evidence type="ECO:0000256" key="5">
    <source>
        <dbReference type="ARBA" id="ARBA00022741"/>
    </source>
</evidence>
<feature type="binding site" evidence="11">
    <location>
        <begin position="279"/>
        <end position="280"/>
    </location>
    <ligand>
        <name>ATP</name>
        <dbReference type="ChEBI" id="CHEBI:30616"/>
    </ligand>
</feature>
<evidence type="ECO:0000259" key="17">
    <source>
        <dbReference type="PROSITE" id="PS50011"/>
    </source>
</evidence>
<dbReference type="Gene3D" id="1.10.510.10">
    <property type="entry name" value="Transferase(Phosphotransferase) domain 1"/>
    <property type="match status" value="1"/>
</dbReference>
<dbReference type="PROSITE" id="PS00108">
    <property type="entry name" value="PROTEIN_KINASE_ST"/>
    <property type="match status" value="1"/>
</dbReference>
<feature type="active site" description="Proton acceptor" evidence="10">
    <location>
        <position position="275"/>
    </location>
</feature>
<dbReference type="GO" id="GO:0000819">
    <property type="term" value="P:sister chromatid segregation"/>
    <property type="evidence" value="ECO:0007669"/>
    <property type="project" value="UniProtKB-ARBA"/>
</dbReference>
<dbReference type="AlphaFoldDB" id="A0AAD7FXF1"/>
<reference evidence="18" key="1">
    <citation type="submission" date="2023-03" db="EMBL/GenBank/DDBJ databases">
        <title>Massive genome expansion in bonnet fungi (Mycena s.s.) driven by repeated elements and novel gene families across ecological guilds.</title>
        <authorList>
            <consortium name="Lawrence Berkeley National Laboratory"/>
            <person name="Harder C.B."/>
            <person name="Miyauchi S."/>
            <person name="Viragh M."/>
            <person name="Kuo A."/>
            <person name="Thoen E."/>
            <person name="Andreopoulos B."/>
            <person name="Lu D."/>
            <person name="Skrede I."/>
            <person name="Drula E."/>
            <person name="Henrissat B."/>
            <person name="Morin E."/>
            <person name="Kohler A."/>
            <person name="Barry K."/>
            <person name="LaButti K."/>
            <person name="Morin E."/>
            <person name="Salamov A."/>
            <person name="Lipzen A."/>
            <person name="Mereny Z."/>
            <person name="Hegedus B."/>
            <person name="Baldrian P."/>
            <person name="Stursova M."/>
            <person name="Weitz H."/>
            <person name="Taylor A."/>
            <person name="Grigoriev I.V."/>
            <person name="Nagy L.G."/>
            <person name="Martin F."/>
            <person name="Kauserud H."/>
        </authorList>
    </citation>
    <scope>NUCLEOTIDE SEQUENCE</scope>
    <source>
        <strain evidence="18">9284</strain>
    </source>
</reference>
<evidence type="ECO:0000256" key="14">
    <source>
        <dbReference type="RuleBase" id="RU000304"/>
    </source>
</evidence>
<keyword evidence="3 14" id="KW-0723">Serine/threonine-protein kinase</keyword>
<keyword evidence="7 11" id="KW-0067">ATP-binding</keyword>
<evidence type="ECO:0000256" key="16">
    <source>
        <dbReference type="SAM" id="MobiDB-lite"/>
    </source>
</evidence>
<dbReference type="GO" id="GO:1902115">
    <property type="term" value="P:regulation of organelle assembly"/>
    <property type="evidence" value="ECO:0007669"/>
    <property type="project" value="UniProtKB-ARBA"/>
</dbReference>
<dbReference type="Pfam" id="PF00069">
    <property type="entry name" value="Pkinase"/>
    <property type="match status" value="1"/>
</dbReference>
<dbReference type="InterPro" id="IPR008271">
    <property type="entry name" value="Ser/Thr_kinase_AS"/>
</dbReference>
<keyword evidence="19" id="KW-1185">Reference proteome</keyword>
<dbReference type="GO" id="GO:0005524">
    <property type="term" value="F:ATP binding"/>
    <property type="evidence" value="ECO:0007669"/>
    <property type="project" value="UniProtKB-UniRule"/>
</dbReference>
<dbReference type="GO" id="GO:0045143">
    <property type="term" value="P:homologous chromosome segregation"/>
    <property type="evidence" value="ECO:0007669"/>
    <property type="project" value="UniProtKB-ARBA"/>
</dbReference>
<evidence type="ECO:0000256" key="1">
    <source>
        <dbReference type="ARBA" id="ARBA00012513"/>
    </source>
</evidence>
<evidence type="ECO:0000256" key="6">
    <source>
        <dbReference type="ARBA" id="ARBA00022777"/>
    </source>
</evidence>
<evidence type="ECO:0000256" key="4">
    <source>
        <dbReference type="ARBA" id="ARBA00022679"/>
    </source>
</evidence>
<sequence length="417" mass="47477">MFGETLENTSTGWTQKDWVRLNPRQQVIDQICPWQSCDSRWSVNNNATLLSLARCRPTHNKQPSQNNVAKLLTKFAAPSAHQSHSNLPPPPPPPSRSDSQPVIDIGRYDGGLEIENEKRGALVSGEAAADLALDSSLSRTYPTQEWSLHSFDMGRPLGKGKFGRVYMVRTKTAPKYILALKTLYKSELVANKVEKQTRREIEIQQNLRHPHILRLYGFFHDEKRIFLMIEFAGKGELYKQLSKHGSFTEKRSARYIDQMADALIYLHGKHVIHRDIKPENLLLGINGELKIGDFGWSVHAPGLRRMTLCGTLDYLPPEMVEGKEHNEKVDYWALGVLTYEFMVGAPPFEDRASVNNTYRRIAKVDLKFPSSVSPEAKDLISKLLQYEPRNRLPLTEVLRHPWIVKYRPSGTVREGAA</sequence>
<dbReference type="InterPro" id="IPR030616">
    <property type="entry name" value="Aur-like"/>
</dbReference>
<evidence type="ECO:0000256" key="12">
    <source>
        <dbReference type="PIRSR" id="PIRSR630616-3"/>
    </source>
</evidence>
<dbReference type="GO" id="GO:0008608">
    <property type="term" value="P:attachment of spindle microtubules to kinetochore"/>
    <property type="evidence" value="ECO:0007669"/>
    <property type="project" value="UniProtKB-ARBA"/>
</dbReference>
<name>A0AAD7FXF1_9AGAR</name>
<dbReference type="GO" id="GO:0072479">
    <property type="term" value="P:response to mitotic cell cycle spindle assembly checkpoint signaling"/>
    <property type="evidence" value="ECO:0007669"/>
    <property type="project" value="UniProtKB-ARBA"/>
</dbReference>
<dbReference type="InterPro" id="IPR011009">
    <property type="entry name" value="Kinase-like_dom_sf"/>
</dbReference>
<dbReference type="Gene3D" id="3.30.200.20">
    <property type="entry name" value="Phosphorylase Kinase, domain 1"/>
    <property type="match status" value="1"/>
</dbReference>
<evidence type="ECO:0000256" key="2">
    <source>
        <dbReference type="ARBA" id="ARBA00021157"/>
    </source>
</evidence>
<comment type="catalytic activity">
    <reaction evidence="9 15">
        <text>L-seryl-[protein] + ATP = O-phospho-L-seryl-[protein] + ADP + H(+)</text>
        <dbReference type="Rhea" id="RHEA:17989"/>
        <dbReference type="Rhea" id="RHEA-COMP:9863"/>
        <dbReference type="Rhea" id="RHEA-COMP:11604"/>
        <dbReference type="ChEBI" id="CHEBI:15378"/>
        <dbReference type="ChEBI" id="CHEBI:29999"/>
        <dbReference type="ChEBI" id="CHEBI:30616"/>
        <dbReference type="ChEBI" id="CHEBI:83421"/>
        <dbReference type="ChEBI" id="CHEBI:456216"/>
        <dbReference type="EC" id="2.7.11.1"/>
    </reaction>
</comment>